<organism evidence="1 2">
    <name type="scientific">Klenkia soli</name>
    <dbReference type="NCBI Taxonomy" id="1052260"/>
    <lineage>
        <taxon>Bacteria</taxon>
        <taxon>Bacillati</taxon>
        <taxon>Actinomycetota</taxon>
        <taxon>Actinomycetes</taxon>
        <taxon>Geodermatophilales</taxon>
        <taxon>Geodermatophilaceae</taxon>
        <taxon>Klenkia</taxon>
    </lineage>
</organism>
<evidence type="ECO:0000313" key="2">
    <source>
        <dbReference type="Proteomes" id="UP000199088"/>
    </source>
</evidence>
<proteinExistence type="predicted"/>
<dbReference type="STRING" id="1052260.SAMN05660199_01399"/>
<accession>A0A1H0HAE5</accession>
<dbReference type="Proteomes" id="UP000199088">
    <property type="component" value="Unassembled WGS sequence"/>
</dbReference>
<dbReference type="RefSeq" id="WP_091242175.1">
    <property type="nucleotide sequence ID" value="NZ_FNIR01000004.1"/>
</dbReference>
<dbReference type="AlphaFoldDB" id="A0A1H0HAE5"/>
<reference evidence="2" key="1">
    <citation type="submission" date="2016-10" db="EMBL/GenBank/DDBJ databases">
        <authorList>
            <person name="Varghese N."/>
            <person name="Submissions S."/>
        </authorList>
    </citation>
    <scope>NUCLEOTIDE SEQUENCE [LARGE SCALE GENOMIC DNA]</scope>
    <source>
        <strain evidence="2">DSM 45843</strain>
    </source>
</reference>
<name>A0A1H0HAE5_9ACTN</name>
<keyword evidence="2" id="KW-1185">Reference proteome</keyword>
<dbReference type="EMBL" id="FNIR01000004">
    <property type="protein sequence ID" value="SDO16176.1"/>
    <property type="molecule type" value="Genomic_DNA"/>
</dbReference>
<evidence type="ECO:0000313" key="1">
    <source>
        <dbReference type="EMBL" id="SDO16176.1"/>
    </source>
</evidence>
<gene>
    <name evidence="1" type="ORF">SAMN05660199_01399</name>
</gene>
<protein>
    <submittedName>
        <fullName evidence="1">Uncharacterized protein</fullName>
    </submittedName>
</protein>
<dbReference type="OrthoDB" id="3827359at2"/>
<sequence>MRWEQLFADLDAAFEAEEAADERAAAGSRARAETGAVRWVDRLRGALGHPVRVGCRGAGSVTGRLLDVGPDWLLLADDRGREVLVAAGAVRVVGGLGATTAAAVEEGAVARSWDLRRAVRGLARDRAPVQCRLDDGTVLTGTIDRVGADFLELAEHHLDQPRRRGAVRSVQVVLLDAVAAVVSVVPGSG</sequence>